<dbReference type="EMBL" id="JACIEJ010000006">
    <property type="protein sequence ID" value="MBB3986425.1"/>
    <property type="molecule type" value="Genomic_DNA"/>
</dbReference>
<dbReference type="AlphaFoldDB" id="A0A7W6DNN3"/>
<feature type="transmembrane region" description="Helical" evidence="1">
    <location>
        <begin position="20"/>
        <end position="39"/>
    </location>
</feature>
<keyword evidence="1" id="KW-0472">Membrane</keyword>
<name>A0A7W6DNN3_9RHOB</name>
<evidence type="ECO:0000313" key="2">
    <source>
        <dbReference type="EMBL" id="MBB3986425.1"/>
    </source>
</evidence>
<evidence type="ECO:0008006" key="4">
    <source>
        <dbReference type="Google" id="ProtNLM"/>
    </source>
</evidence>
<dbReference type="Proteomes" id="UP000541426">
    <property type="component" value="Unassembled WGS sequence"/>
</dbReference>
<keyword evidence="1" id="KW-1133">Transmembrane helix</keyword>
<gene>
    <name evidence="2" type="ORF">GGQ68_002764</name>
</gene>
<reference evidence="2 3" key="1">
    <citation type="submission" date="2020-08" db="EMBL/GenBank/DDBJ databases">
        <title>Genomic Encyclopedia of Type Strains, Phase IV (KMG-IV): sequencing the most valuable type-strain genomes for metagenomic binning, comparative biology and taxonomic classification.</title>
        <authorList>
            <person name="Goeker M."/>
        </authorList>
    </citation>
    <scope>NUCLEOTIDE SEQUENCE [LARGE SCALE GENOMIC DNA]</scope>
    <source>
        <strain evidence="2 3">DSM 102235</strain>
    </source>
</reference>
<protein>
    <recommendedName>
        <fullName evidence="4">5-bromo-4-chloroindolyl phosphate hydrolysis protein</fullName>
    </recommendedName>
</protein>
<feature type="transmembrane region" description="Helical" evidence="1">
    <location>
        <begin position="84"/>
        <end position="103"/>
    </location>
</feature>
<evidence type="ECO:0000256" key="1">
    <source>
        <dbReference type="SAM" id="Phobius"/>
    </source>
</evidence>
<accession>A0A7W6DNN3</accession>
<proteinExistence type="predicted"/>
<keyword evidence="3" id="KW-1185">Reference proteome</keyword>
<organism evidence="2 3">
    <name type="scientific">Sagittula marina</name>
    <dbReference type="NCBI Taxonomy" id="943940"/>
    <lineage>
        <taxon>Bacteria</taxon>
        <taxon>Pseudomonadati</taxon>
        <taxon>Pseudomonadota</taxon>
        <taxon>Alphaproteobacteria</taxon>
        <taxon>Rhodobacterales</taxon>
        <taxon>Roseobacteraceae</taxon>
        <taxon>Sagittula</taxon>
    </lineage>
</organism>
<feature type="transmembrane region" description="Helical" evidence="1">
    <location>
        <begin position="109"/>
        <end position="127"/>
    </location>
</feature>
<keyword evidence="1" id="KW-0812">Transmembrane</keyword>
<evidence type="ECO:0000313" key="3">
    <source>
        <dbReference type="Proteomes" id="UP000541426"/>
    </source>
</evidence>
<sequence length="281" mass="31154">MPRALLHNRNMETPPSEAEIDSGLNILLIAALPLIAWFFEGTFSDVATAFMQLWLLCVAIRLIATGQRRHYAYTNTPGARAPRIPRKILGEVLLGLLVTLLAGHHFDSILVPLIIGGMAVGLGNAAFGTDPLRDKVPLATASPDTGLQAQIATERTEHALTQIADRIAMLEDAELTRRTEAARHLVMRLLRSFTRDPESVLRLQRPMDKFISLLDAESNRLCMGNARESSAFARRRYIAKLEVMTESFETSARKIRVRGDKDAFEVEADILLNRMPSNTAA</sequence>
<dbReference type="RefSeq" id="WP_183966794.1">
    <property type="nucleotide sequence ID" value="NZ_BAABBZ010000002.1"/>
</dbReference>
<comment type="caution">
    <text evidence="2">The sequence shown here is derived from an EMBL/GenBank/DDBJ whole genome shotgun (WGS) entry which is preliminary data.</text>
</comment>
<feature type="transmembrane region" description="Helical" evidence="1">
    <location>
        <begin position="45"/>
        <end position="64"/>
    </location>
</feature>